<keyword evidence="2" id="KW-0732">Signal</keyword>
<dbReference type="SUPFAM" id="SSF53850">
    <property type="entry name" value="Periplasmic binding protein-like II"/>
    <property type="match status" value="1"/>
</dbReference>
<dbReference type="EMBL" id="JBHSTE010000002">
    <property type="protein sequence ID" value="MFC6332479.1"/>
    <property type="molecule type" value="Genomic_DNA"/>
</dbReference>
<organism evidence="3 4">
    <name type="scientific">Paenibacillus septentrionalis</name>
    <dbReference type="NCBI Taxonomy" id="429342"/>
    <lineage>
        <taxon>Bacteria</taxon>
        <taxon>Bacillati</taxon>
        <taxon>Bacillota</taxon>
        <taxon>Bacilli</taxon>
        <taxon>Bacillales</taxon>
        <taxon>Paenibacillaceae</taxon>
        <taxon>Paenibacillus</taxon>
    </lineage>
</organism>
<keyword evidence="4" id="KW-1185">Reference proteome</keyword>
<protein>
    <submittedName>
        <fullName evidence="3">ABC transporter substrate-binding protein</fullName>
    </submittedName>
</protein>
<evidence type="ECO:0000256" key="2">
    <source>
        <dbReference type="SAM" id="SignalP"/>
    </source>
</evidence>
<reference evidence="4" key="1">
    <citation type="journal article" date="2019" name="Int. J. Syst. Evol. Microbiol.">
        <title>The Global Catalogue of Microorganisms (GCM) 10K type strain sequencing project: providing services to taxonomists for standard genome sequencing and annotation.</title>
        <authorList>
            <consortium name="The Broad Institute Genomics Platform"/>
            <consortium name="The Broad Institute Genome Sequencing Center for Infectious Disease"/>
            <person name="Wu L."/>
            <person name="Ma J."/>
        </authorList>
    </citation>
    <scope>NUCLEOTIDE SEQUENCE [LARGE SCALE GENOMIC DNA]</scope>
    <source>
        <strain evidence="4">PCU 280</strain>
    </source>
</reference>
<accession>A0ABW1V1V8</accession>
<proteinExistence type="predicted"/>
<dbReference type="Gene3D" id="3.40.190.10">
    <property type="entry name" value="Periplasmic binding protein-like II"/>
    <property type="match status" value="1"/>
</dbReference>
<comment type="caution">
    <text evidence="3">The sequence shown here is derived from an EMBL/GenBank/DDBJ whole genome shotgun (WGS) entry which is preliminary data.</text>
</comment>
<dbReference type="Pfam" id="PF01547">
    <property type="entry name" value="SBP_bac_1"/>
    <property type="match status" value="1"/>
</dbReference>
<evidence type="ECO:0000256" key="1">
    <source>
        <dbReference type="SAM" id="MobiDB-lite"/>
    </source>
</evidence>
<evidence type="ECO:0000313" key="3">
    <source>
        <dbReference type="EMBL" id="MFC6332479.1"/>
    </source>
</evidence>
<dbReference type="InterPro" id="IPR050490">
    <property type="entry name" value="Bact_solute-bd_prot1"/>
</dbReference>
<dbReference type="PANTHER" id="PTHR43649">
    <property type="entry name" value="ARABINOSE-BINDING PROTEIN-RELATED"/>
    <property type="match status" value="1"/>
</dbReference>
<name>A0ABW1V1V8_9BACL</name>
<dbReference type="RefSeq" id="WP_379232892.1">
    <property type="nucleotide sequence ID" value="NZ_JBHSTE010000002.1"/>
</dbReference>
<feature type="region of interest" description="Disordered" evidence="1">
    <location>
        <begin position="35"/>
        <end position="59"/>
    </location>
</feature>
<dbReference type="Proteomes" id="UP001596233">
    <property type="component" value="Unassembled WGS sequence"/>
</dbReference>
<feature type="signal peptide" evidence="2">
    <location>
        <begin position="1"/>
        <end position="19"/>
    </location>
</feature>
<feature type="chain" id="PRO_5045221130" evidence="2">
    <location>
        <begin position="20"/>
        <end position="462"/>
    </location>
</feature>
<dbReference type="InterPro" id="IPR006059">
    <property type="entry name" value="SBP"/>
</dbReference>
<gene>
    <name evidence="3" type="ORF">ACFP56_07560</name>
</gene>
<sequence length="462" mass="51823">MVVRKVLFLLLCSLLIVFAAACSSGSNGTEANNVVTNVDGGGNEAGNTTLGEDELEQTNPNATPELDFDLGGRVITWVSSYDETIKDDTPDGAKRLANLEALKEKHNFELEFITIDLGEYQEKVTASLMAGQPVGDIIRLARGQMIPSLTKLDLFWPVDEYVANTDVFLQQDTFEYSYYNGRGYGFKSGINSSARGVIYNRTLMNQLGMKPLQEYVDEDNWNWETFLQVAKEANWDTNNDGKLDTWGLASAPFNFILASNTGANFVIDGKSGLEDPKTLEVLEFMSRLATEQVVRPTEGGDWTEPKQFFTQGNTLMFFGADYDMDSLNTDMSDYDLGFLPTPKGPSATMYHGFVTSPSYLTIPKTVEDPDKILYLYEKIFDIESVYEYPHQAGFEKRFATEEDVNNARETVKNVRFLEIIDGYPNMPYYEIVEELNEGISVSTVVEKYKAQMDSSIAELWAD</sequence>
<dbReference type="PROSITE" id="PS51257">
    <property type="entry name" value="PROKAR_LIPOPROTEIN"/>
    <property type="match status" value="1"/>
</dbReference>
<evidence type="ECO:0000313" key="4">
    <source>
        <dbReference type="Proteomes" id="UP001596233"/>
    </source>
</evidence>
<dbReference type="PANTHER" id="PTHR43649:SF12">
    <property type="entry name" value="DIACETYLCHITOBIOSE BINDING PROTEIN DASA"/>
    <property type="match status" value="1"/>
</dbReference>